<accession>W9SIS6</accession>
<dbReference type="EMBL" id="KE345646">
    <property type="protein sequence ID" value="EXC10681.1"/>
    <property type="molecule type" value="Genomic_DNA"/>
</dbReference>
<evidence type="ECO:0000313" key="2">
    <source>
        <dbReference type="Proteomes" id="UP000030645"/>
    </source>
</evidence>
<gene>
    <name evidence="1" type="ORF">L484_025265</name>
</gene>
<dbReference type="Proteomes" id="UP000030645">
    <property type="component" value="Unassembled WGS sequence"/>
</dbReference>
<organism evidence="1 2">
    <name type="scientific">Morus notabilis</name>
    <dbReference type="NCBI Taxonomy" id="981085"/>
    <lineage>
        <taxon>Eukaryota</taxon>
        <taxon>Viridiplantae</taxon>
        <taxon>Streptophyta</taxon>
        <taxon>Embryophyta</taxon>
        <taxon>Tracheophyta</taxon>
        <taxon>Spermatophyta</taxon>
        <taxon>Magnoliopsida</taxon>
        <taxon>eudicotyledons</taxon>
        <taxon>Gunneridae</taxon>
        <taxon>Pentapetalae</taxon>
        <taxon>rosids</taxon>
        <taxon>fabids</taxon>
        <taxon>Rosales</taxon>
        <taxon>Moraceae</taxon>
        <taxon>Moreae</taxon>
        <taxon>Morus</taxon>
    </lineage>
</organism>
<evidence type="ECO:0000313" key="1">
    <source>
        <dbReference type="EMBL" id="EXC10681.1"/>
    </source>
</evidence>
<sequence length="69" mass="8303">MILLQKLCMNLGRFGVNNVTVMYKCYRPSISFARNRTGPEREVFWPHHLAHEWQALIKQRLEKIRLLSY</sequence>
<keyword evidence="2" id="KW-1185">Reference proteome</keyword>
<dbReference type="AlphaFoldDB" id="W9SIS6"/>
<proteinExistence type="predicted"/>
<reference evidence="2" key="1">
    <citation type="submission" date="2013-01" db="EMBL/GenBank/DDBJ databases">
        <title>Draft Genome Sequence of a Mulberry Tree, Morus notabilis C.K. Schneid.</title>
        <authorList>
            <person name="He N."/>
            <person name="Zhao S."/>
        </authorList>
    </citation>
    <scope>NUCLEOTIDE SEQUENCE</scope>
</reference>
<protein>
    <submittedName>
        <fullName evidence="1">Uncharacterized protein</fullName>
    </submittedName>
</protein>
<name>W9SIS6_9ROSA</name>